<dbReference type="PANTHER" id="PTHR44337:SF17">
    <property type="entry name" value="CARCINOEMBRYONIC ANTIGEN-RELATED CELL ADHESION MOLECULE 5 ISOFORM X1"/>
    <property type="match status" value="1"/>
</dbReference>
<proteinExistence type="predicted"/>
<feature type="signal peptide" evidence="6">
    <location>
        <begin position="1"/>
        <end position="21"/>
    </location>
</feature>
<dbReference type="Gene3D" id="2.60.40.10">
    <property type="entry name" value="Immunoglobulins"/>
    <property type="match status" value="5"/>
</dbReference>
<evidence type="ECO:0000256" key="4">
    <source>
        <dbReference type="ARBA" id="ARBA00023319"/>
    </source>
</evidence>
<dbReference type="InterPro" id="IPR036179">
    <property type="entry name" value="Ig-like_dom_sf"/>
</dbReference>
<evidence type="ECO:0000256" key="3">
    <source>
        <dbReference type="ARBA" id="ARBA00023180"/>
    </source>
</evidence>
<dbReference type="Pfam" id="PF13895">
    <property type="entry name" value="Ig_2"/>
    <property type="match status" value="1"/>
</dbReference>
<reference evidence="8 9" key="1">
    <citation type="journal article" date="2024" name="Genome Biol. Evol.">
        <title>Chromosome-level genome assembly of the viviparous eelpout Zoarces viviparus.</title>
        <authorList>
            <person name="Fuhrmann N."/>
            <person name="Brasseur M.V."/>
            <person name="Bakowski C.E."/>
            <person name="Podsiadlowski L."/>
            <person name="Prost S."/>
            <person name="Krehenwinkel H."/>
            <person name="Mayer C."/>
        </authorList>
    </citation>
    <scope>NUCLEOTIDE SEQUENCE [LARGE SCALE GENOMIC DNA]</scope>
    <source>
        <strain evidence="8">NO-MEL_2022_Ind0_liver</strain>
    </source>
</reference>
<feature type="chain" id="PRO_5043609564" description="Ig-like domain-containing protein" evidence="6">
    <location>
        <begin position="22"/>
        <end position="536"/>
    </location>
</feature>
<dbReference type="InterPro" id="IPR007110">
    <property type="entry name" value="Ig-like_dom"/>
</dbReference>
<keyword evidence="9" id="KW-1185">Reference proteome</keyword>
<feature type="transmembrane region" description="Helical" evidence="5">
    <location>
        <begin position="504"/>
        <end position="526"/>
    </location>
</feature>
<keyword evidence="5" id="KW-0472">Membrane</keyword>
<keyword evidence="1 6" id="KW-0732">Signal</keyword>
<gene>
    <name evidence="8" type="ORF">VZT92_015764</name>
</gene>
<feature type="domain" description="Ig-like" evidence="7">
    <location>
        <begin position="126"/>
        <end position="218"/>
    </location>
</feature>
<dbReference type="SMART" id="SM00409">
    <property type="entry name" value="IG"/>
    <property type="match status" value="5"/>
</dbReference>
<feature type="domain" description="Ig-like" evidence="7">
    <location>
        <begin position="409"/>
        <end position="489"/>
    </location>
</feature>
<evidence type="ECO:0000256" key="1">
    <source>
        <dbReference type="ARBA" id="ARBA00022729"/>
    </source>
</evidence>
<dbReference type="InterPro" id="IPR003599">
    <property type="entry name" value="Ig_sub"/>
</dbReference>
<keyword evidence="5" id="KW-0812">Transmembrane</keyword>
<evidence type="ECO:0000259" key="7">
    <source>
        <dbReference type="PROSITE" id="PS50835"/>
    </source>
</evidence>
<keyword evidence="4" id="KW-0393">Immunoglobulin domain</keyword>
<dbReference type="EMBL" id="JBCEZU010000123">
    <property type="protein sequence ID" value="KAK9527103.1"/>
    <property type="molecule type" value="Genomic_DNA"/>
</dbReference>
<evidence type="ECO:0000313" key="8">
    <source>
        <dbReference type="EMBL" id="KAK9527103.1"/>
    </source>
</evidence>
<sequence length="536" mass="56359">MDLFAFKTLPFLLSFIGFCGGESILPPGPIDANVGKTVTLTTLVDKPEYLAILWNYSDGKNSANVVTGSKDSVTVGKPYEGRATLNRTNGYLTIGPLTAADSGDYSISIVSTGTRTGEIKLRVLEPVSNVLIKSNLPEAIEHNSTVVLTCSAKGSSLDFTWSKGSAPIAADARITVKNEALSSTLTITDVLRTDLVGPIFCTAANKLQTEKSAPFSLTVYYGPDEVAISPPNPPKFISSKANFSLSCSAGSSPPAQFTWYHDQQPMEAGGPILTLEVIKSHKFGNTTGEYTCRAKNEKTVRNVASAAAVFAVIEPISSAAVSGPTATLIAGNSTASLSCQEAGGTVETRTWMKDGQTLTAGGRQVISADKKSLTIKPLEKEDNGEYTCQLSNSVSSVKGSYTMVVNYGPDAAVVTGDDAVEVTEPVKLDCSAASVPPANFTWKFNGTLTNVKTAQYVIEKALYKNTGTYICEAHNAVTGKTTTTTHKLSVKEEGALDEGLSDGAIAGIVIAVLVALGAAIGLIVYCRQKVPVTSPY</sequence>
<dbReference type="Pfam" id="PF13927">
    <property type="entry name" value="Ig_3"/>
    <property type="match status" value="1"/>
</dbReference>
<keyword evidence="2" id="KW-1015">Disulfide bond</keyword>
<dbReference type="InterPro" id="IPR052598">
    <property type="entry name" value="IgSF_CEA-related"/>
</dbReference>
<dbReference type="PROSITE" id="PS50835">
    <property type="entry name" value="IG_LIKE"/>
    <property type="match status" value="4"/>
</dbReference>
<evidence type="ECO:0000313" key="9">
    <source>
        <dbReference type="Proteomes" id="UP001488805"/>
    </source>
</evidence>
<dbReference type="InterPro" id="IPR003598">
    <property type="entry name" value="Ig_sub2"/>
</dbReference>
<dbReference type="SUPFAM" id="SSF48726">
    <property type="entry name" value="Immunoglobulin"/>
    <property type="match status" value="4"/>
</dbReference>
<organism evidence="8 9">
    <name type="scientific">Zoarces viviparus</name>
    <name type="common">Viviparous eelpout</name>
    <name type="synonym">Blennius viviparus</name>
    <dbReference type="NCBI Taxonomy" id="48416"/>
    <lineage>
        <taxon>Eukaryota</taxon>
        <taxon>Metazoa</taxon>
        <taxon>Chordata</taxon>
        <taxon>Craniata</taxon>
        <taxon>Vertebrata</taxon>
        <taxon>Euteleostomi</taxon>
        <taxon>Actinopterygii</taxon>
        <taxon>Neopterygii</taxon>
        <taxon>Teleostei</taxon>
        <taxon>Neoteleostei</taxon>
        <taxon>Acanthomorphata</taxon>
        <taxon>Eupercaria</taxon>
        <taxon>Perciformes</taxon>
        <taxon>Cottioidei</taxon>
        <taxon>Zoarcales</taxon>
        <taxon>Zoarcidae</taxon>
        <taxon>Zoarcinae</taxon>
        <taxon>Zoarces</taxon>
    </lineage>
</organism>
<accession>A0AAW1EY10</accession>
<dbReference type="SMART" id="SM00408">
    <property type="entry name" value="IGc2"/>
    <property type="match status" value="3"/>
</dbReference>
<evidence type="ECO:0000256" key="5">
    <source>
        <dbReference type="SAM" id="Phobius"/>
    </source>
</evidence>
<evidence type="ECO:0000256" key="6">
    <source>
        <dbReference type="SAM" id="SignalP"/>
    </source>
</evidence>
<dbReference type="PANTHER" id="PTHR44337">
    <property type="entry name" value="CARCINOEMBRYONIC ANTIGEN-RELATED CELL ADHESION MOLECULE 8"/>
    <property type="match status" value="1"/>
</dbReference>
<dbReference type="Pfam" id="PF07679">
    <property type="entry name" value="I-set"/>
    <property type="match status" value="2"/>
</dbReference>
<feature type="domain" description="Ig-like" evidence="7">
    <location>
        <begin position="223"/>
        <end position="304"/>
    </location>
</feature>
<name>A0AAW1EY10_ZOAVI</name>
<comment type="caution">
    <text evidence="8">The sequence shown here is derived from an EMBL/GenBank/DDBJ whole genome shotgun (WGS) entry which is preliminary data.</text>
</comment>
<keyword evidence="3" id="KW-0325">Glycoprotein</keyword>
<evidence type="ECO:0000256" key="2">
    <source>
        <dbReference type="ARBA" id="ARBA00023157"/>
    </source>
</evidence>
<dbReference type="Proteomes" id="UP001488805">
    <property type="component" value="Unassembled WGS sequence"/>
</dbReference>
<protein>
    <recommendedName>
        <fullName evidence="7">Ig-like domain-containing protein</fullName>
    </recommendedName>
</protein>
<keyword evidence="5" id="KW-1133">Transmembrane helix</keyword>
<dbReference type="InterPro" id="IPR013098">
    <property type="entry name" value="Ig_I-set"/>
</dbReference>
<feature type="domain" description="Ig-like" evidence="7">
    <location>
        <begin position="315"/>
        <end position="404"/>
    </location>
</feature>
<dbReference type="InterPro" id="IPR013783">
    <property type="entry name" value="Ig-like_fold"/>
</dbReference>
<dbReference type="AlphaFoldDB" id="A0AAW1EY10"/>